<gene>
    <name evidence="1" type="ordered locus">Astex_0462</name>
</gene>
<protein>
    <recommendedName>
        <fullName evidence="3">DUF5063 domain-containing protein</fullName>
    </recommendedName>
</protein>
<name>E8RQH3_ASTEC</name>
<keyword evidence="2" id="KW-1185">Reference proteome</keyword>
<dbReference type="OrthoDB" id="5565794at2"/>
<evidence type="ECO:0000313" key="2">
    <source>
        <dbReference type="Proteomes" id="UP000001492"/>
    </source>
</evidence>
<dbReference type="InterPro" id="IPR038312">
    <property type="entry name" value="DUF5063_sf"/>
</dbReference>
<evidence type="ECO:0008006" key="3">
    <source>
        <dbReference type="Google" id="ProtNLM"/>
    </source>
</evidence>
<evidence type="ECO:0000313" key="1">
    <source>
        <dbReference type="EMBL" id="ADU12157.1"/>
    </source>
</evidence>
<dbReference type="AlphaFoldDB" id="E8RQH3"/>
<dbReference type="Pfam" id="PF16702">
    <property type="entry name" value="DUF5063"/>
    <property type="match status" value="1"/>
</dbReference>
<sequence>MVSIADDISLAGKAFMAFVMSPDRVAQASTDKIEALIRHLDWLAMAMHDTEPDSFDPAEYPEPALPKFETIYQAVQSGFSELRPYTFIILDAQSGVSKKPWEQDPWDDLTDIYRDLFDGIWRMEHTSRSDGLFELSLSYRSHWCAHLRALQAYLQTLTVA</sequence>
<dbReference type="Gene3D" id="1.20.120.1550">
    <property type="entry name" value="Protein of unknown function DUF5063"/>
    <property type="match status" value="1"/>
</dbReference>
<reference evidence="2" key="1">
    <citation type="submission" date="2010-12" db="EMBL/GenBank/DDBJ databases">
        <title>Complete sequence of chromosome 1 of Asticcacaulis excentricus CB 48.</title>
        <authorList>
            <consortium name="US DOE Joint Genome Institute"/>
            <person name="Lucas S."/>
            <person name="Copeland A."/>
            <person name="Lapidus A."/>
            <person name="Cheng J.-F."/>
            <person name="Bruce D."/>
            <person name="Goodwin L."/>
            <person name="Pitluck S."/>
            <person name="Teshima H."/>
            <person name="Davenport K."/>
            <person name="Detter J.C."/>
            <person name="Han C."/>
            <person name="Tapia R."/>
            <person name="Land M."/>
            <person name="Hauser L."/>
            <person name="Jeffries C."/>
            <person name="Kyrpides N."/>
            <person name="Ivanova N."/>
            <person name="Ovchinnikova G."/>
            <person name="Brun Y.V."/>
            <person name="Woyke T."/>
        </authorList>
    </citation>
    <scope>NUCLEOTIDE SEQUENCE [LARGE SCALE GENOMIC DNA]</scope>
    <source>
        <strain evidence="2">ATCC 15261 / DSM 4724 / KCTC 12464 / NCIMB 9791 / VKM B-1370 / CB 48</strain>
    </source>
</reference>
<organism evidence="1 2">
    <name type="scientific">Asticcacaulis excentricus (strain ATCC 15261 / DSM 4724 / KCTC 12464 / NCIMB 9791 / VKM B-1370 / CB 48)</name>
    <dbReference type="NCBI Taxonomy" id="573065"/>
    <lineage>
        <taxon>Bacteria</taxon>
        <taxon>Pseudomonadati</taxon>
        <taxon>Pseudomonadota</taxon>
        <taxon>Alphaproteobacteria</taxon>
        <taxon>Caulobacterales</taxon>
        <taxon>Caulobacteraceae</taxon>
        <taxon>Asticcacaulis</taxon>
    </lineage>
</organism>
<dbReference type="KEGG" id="aex:Astex_0462"/>
<dbReference type="eggNOG" id="ENOG5030DVV">
    <property type="taxonomic scope" value="Bacteria"/>
</dbReference>
<proteinExistence type="predicted"/>
<dbReference type="Proteomes" id="UP000001492">
    <property type="component" value="Chromosome 1"/>
</dbReference>
<dbReference type="EMBL" id="CP002395">
    <property type="protein sequence ID" value="ADU12157.1"/>
    <property type="molecule type" value="Genomic_DNA"/>
</dbReference>
<accession>E8RQH3</accession>
<dbReference type="HOGENOM" id="CLU_1648669_0_0_5"/>
<dbReference type="InterPro" id="IPR032025">
    <property type="entry name" value="DUF5063"/>
</dbReference>